<name>A0AAW5JZA5_9BACT</name>
<accession>A0AAW5JZA5</accession>
<feature type="binding site" evidence="1">
    <location>
        <position position="98"/>
    </location>
    <ligand>
        <name>Zn(2+)</name>
        <dbReference type="ChEBI" id="CHEBI:29105"/>
    </ligand>
</feature>
<dbReference type="GO" id="GO:1900376">
    <property type="term" value="P:regulation of secondary metabolite biosynthetic process"/>
    <property type="evidence" value="ECO:0007669"/>
    <property type="project" value="TreeGrafter"/>
</dbReference>
<dbReference type="SUPFAM" id="SSF46785">
    <property type="entry name" value="Winged helix' DNA-binding domain"/>
    <property type="match status" value="1"/>
</dbReference>
<feature type="binding site" evidence="1">
    <location>
        <position position="95"/>
    </location>
    <ligand>
        <name>Zn(2+)</name>
        <dbReference type="ChEBI" id="CHEBI:29105"/>
    </ligand>
</feature>
<dbReference type="Proteomes" id="UP001205919">
    <property type="component" value="Unassembled WGS sequence"/>
</dbReference>
<feature type="binding site" evidence="1">
    <location>
        <position position="135"/>
    </location>
    <ligand>
        <name>Zn(2+)</name>
        <dbReference type="ChEBI" id="CHEBI:29105"/>
    </ligand>
</feature>
<dbReference type="CDD" id="cd07153">
    <property type="entry name" value="Fur_like"/>
    <property type="match status" value="1"/>
</dbReference>
<dbReference type="EMBL" id="JANFYT010000009">
    <property type="protein sequence ID" value="MCQ4813890.1"/>
    <property type="molecule type" value="Genomic_DNA"/>
</dbReference>
<evidence type="ECO:0000256" key="1">
    <source>
        <dbReference type="PIRSR" id="PIRSR602481-1"/>
    </source>
</evidence>
<evidence type="ECO:0000313" key="2">
    <source>
        <dbReference type="EMBL" id="MCQ4813890.1"/>
    </source>
</evidence>
<keyword evidence="1" id="KW-0479">Metal-binding</keyword>
<protein>
    <submittedName>
        <fullName evidence="2">Transcriptional repressor</fullName>
    </submittedName>
</protein>
<dbReference type="PANTHER" id="PTHR33202:SF8">
    <property type="entry name" value="PEROXIDE-RESPONSIVE REPRESSOR PERR"/>
    <property type="match status" value="1"/>
</dbReference>
<dbReference type="GO" id="GO:0003700">
    <property type="term" value="F:DNA-binding transcription factor activity"/>
    <property type="evidence" value="ECO:0007669"/>
    <property type="project" value="InterPro"/>
</dbReference>
<dbReference type="InterPro" id="IPR002481">
    <property type="entry name" value="FUR"/>
</dbReference>
<dbReference type="InterPro" id="IPR036390">
    <property type="entry name" value="WH_DNA-bd_sf"/>
</dbReference>
<comment type="caution">
    <text evidence="2">The sequence shown here is derived from an EMBL/GenBank/DDBJ whole genome shotgun (WGS) entry which is preliminary data.</text>
</comment>
<feature type="binding site" evidence="1">
    <location>
        <position position="132"/>
    </location>
    <ligand>
        <name>Zn(2+)</name>
        <dbReference type="ChEBI" id="CHEBI:29105"/>
    </ligand>
</feature>
<dbReference type="Gene3D" id="1.10.10.10">
    <property type="entry name" value="Winged helix-like DNA-binding domain superfamily/Winged helix DNA-binding domain"/>
    <property type="match status" value="1"/>
</dbReference>
<keyword evidence="1" id="KW-0862">Zinc</keyword>
<dbReference type="PANTHER" id="PTHR33202">
    <property type="entry name" value="ZINC UPTAKE REGULATION PROTEIN"/>
    <property type="match status" value="1"/>
</dbReference>
<gene>
    <name evidence="2" type="ORF">NE630_05530</name>
</gene>
<dbReference type="GO" id="GO:0045892">
    <property type="term" value="P:negative regulation of DNA-templated transcription"/>
    <property type="evidence" value="ECO:0007669"/>
    <property type="project" value="TreeGrafter"/>
</dbReference>
<organism evidence="2 3">
    <name type="scientific">Cloacibacillus evryensis</name>
    <dbReference type="NCBI Taxonomy" id="508460"/>
    <lineage>
        <taxon>Bacteria</taxon>
        <taxon>Thermotogati</taxon>
        <taxon>Synergistota</taxon>
        <taxon>Synergistia</taxon>
        <taxon>Synergistales</taxon>
        <taxon>Synergistaceae</taxon>
        <taxon>Cloacibacillus</taxon>
    </lineage>
</organism>
<keyword evidence="3" id="KW-1185">Reference proteome</keyword>
<comment type="cofactor">
    <cofactor evidence="1">
        <name>Zn(2+)</name>
        <dbReference type="ChEBI" id="CHEBI:29105"/>
    </cofactor>
    <text evidence="1">Binds 1 zinc ion per subunit.</text>
</comment>
<sequence>MEQQRFEEFQAICRRNGWKCTSQRLAVYEFVHENYTHPGVDDVWRHVRQSLPAVTRESVYRILNELAGQGVIQKLNHLDSARYDCQTGPQGHFICEICGEITDFAFPEGALAPADPPCGEVRHIELRLSGVCGKCRQAMTEGKPGKEKQVRIRARKTRK</sequence>
<dbReference type="InterPro" id="IPR036388">
    <property type="entry name" value="WH-like_DNA-bd_sf"/>
</dbReference>
<reference evidence="2 3" key="1">
    <citation type="submission" date="2022-06" db="EMBL/GenBank/DDBJ databases">
        <title>Isolation of gut microbiota from human fecal samples.</title>
        <authorList>
            <person name="Pamer E.G."/>
            <person name="Barat B."/>
            <person name="Waligurski E."/>
            <person name="Medina S."/>
            <person name="Paddock L."/>
            <person name="Mostad J."/>
        </authorList>
    </citation>
    <scope>NUCLEOTIDE SEQUENCE [LARGE SCALE GENOMIC DNA]</scope>
    <source>
        <strain evidence="2 3">DFI.9.90</strain>
    </source>
</reference>
<dbReference type="RefSeq" id="WP_008712690.1">
    <property type="nucleotide sequence ID" value="NZ_CABKQM010000008.1"/>
</dbReference>
<dbReference type="GO" id="GO:0000976">
    <property type="term" value="F:transcription cis-regulatory region binding"/>
    <property type="evidence" value="ECO:0007669"/>
    <property type="project" value="TreeGrafter"/>
</dbReference>
<dbReference type="GO" id="GO:0008270">
    <property type="term" value="F:zinc ion binding"/>
    <property type="evidence" value="ECO:0007669"/>
    <property type="project" value="TreeGrafter"/>
</dbReference>
<evidence type="ECO:0000313" key="3">
    <source>
        <dbReference type="Proteomes" id="UP001205919"/>
    </source>
</evidence>
<proteinExistence type="predicted"/>
<dbReference type="Pfam" id="PF01475">
    <property type="entry name" value="FUR"/>
    <property type="match status" value="1"/>
</dbReference>
<dbReference type="AlphaFoldDB" id="A0AAW5JZA5"/>